<feature type="region of interest" description="Disordered" evidence="1">
    <location>
        <begin position="88"/>
        <end position="112"/>
    </location>
</feature>
<name>A0A9C6WI48_ARADU</name>
<evidence type="ECO:0000313" key="2">
    <source>
        <dbReference type="Proteomes" id="UP000515211"/>
    </source>
</evidence>
<sequence length="179" mass="19978">MGDAAGERKAIRGANSVGAEAYRVENLSNRVEGIVMLLEKVQGVERLDGHRNDACHPIAGGGNADLVKAGLGLDSVSDRNMPVQNVEEGYSDRENHLREQGHTNDDEDSSNEYVTLDEQLLENRKTWELAKESGAILLNEEDDIIAILQKQNEEIAQKRRLAKQKAKARRNRPKNPKKR</sequence>
<accession>A0A9C6WI48</accession>
<evidence type="ECO:0000256" key="1">
    <source>
        <dbReference type="SAM" id="MobiDB-lite"/>
    </source>
</evidence>
<proteinExistence type="predicted"/>
<feature type="region of interest" description="Disordered" evidence="1">
    <location>
        <begin position="158"/>
        <end position="179"/>
    </location>
</feature>
<reference evidence="2" key="1">
    <citation type="journal article" date="2016" name="Nat. Genet.">
        <title>The genome sequences of Arachis duranensis and Arachis ipaensis, the diploid ancestors of cultivated peanut.</title>
        <authorList>
            <person name="Bertioli D.J."/>
            <person name="Cannon S.B."/>
            <person name="Froenicke L."/>
            <person name="Huang G."/>
            <person name="Farmer A.D."/>
            <person name="Cannon E.K."/>
            <person name="Liu X."/>
            <person name="Gao D."/>
            <person name="Clevenger J."/>
            <person name="Dash S."/>
            <person name="Ren L."/>
            <person name="Moretzsohn M.C."/>
            <person name="Shirasawa K."/>
            <person name="Huang W."/>
            <person name="Vidigal B."/>
            <person name="Abernathy B."/>
            <person name="Chu Y."/>
            <person name="Niederhuth C.E."/>
            <person name="Umale P."/>
            <person name="Araujo A.C."/>
            <person name="Kozik A."/>
            <person name="Kim K.D."/>
            <person name="Burow M.D."/>
            <person name="Varshney R.K."/>
            <person name="Wang X."/>
            <person name="Zhang X."/>
            <person name="Barkley N."/>
            <person name="Guimaraes P.M."/>
            <person name="Isobe S."/>
            <person name="Guo B."/>
            <person name="Liao B."/>
            <person name="Stalker H.T."/>
            <person name="Schmitz R.J."/>
            <person name="Scheffler B.E."/>
            <person name="Leal-Bertioli S.C."/>
            <person name="Xun X."/>
            <person name="Jackson S.A."/>
            <person name="Michelmore R."/>
            <person name="Ozias-Akins P."/>
        </authorList>
    </citation>
    <scope>NUCLEOTIDE SEQUENCE [LARGE SCALE GENOMIC DNA]</scope>
    <source>
        <strain evidence="2">cv. V14167</strain>
    </source>
</reference>
<gene>
    <name evidence="3" type="primary">LOC110275251</name>
</gene>
<dbReference type="RefSeq" id="XP_052110611.1">
    <property type="nucleotide sequence ID" value="XM_052254651.1"/>
</dbReference>
<organism evidence="2 3">
    <name type="scientific">Arachis duranensis</name>
    <name type="common">Wild peanut</name>
    <dbReference type="NCBI Taxonomy" id="130453"/>
    <lineage>
        <taxon>Eukaryota</taxon>
        <taxon>Viridiplantae</taxon>
        <taxon>Streptophyta</taxon>
        <taxon>Embryophyta</taxon>
        <taxon>Tracheophyta</taxon>
        <taxon>Spermatophyta</taxon>
        <taxon>Magnoliopsida</taxon>
        <taxon>eudicotyledons</taxon>
        <taxon>Gunneridae</taxon>
        <taxon>Pentapetalae</taxon>
        <taxon>rosids</taxon>
        <taxon>fabids</taxon>
        <taxon>Fabales</taxon>
        <taxon>Fabaceae</taxon>
        <taxon>Papilionoideae</taxon>
        <taxon>50 kb inversion clade</taxon>
        <taxon>dalbergioids sensu lato</taxon>
        <taxon>Dalbergieae</taxon>
        <taxon>Pterocarpus clade</taxon>
        <taxon>Arachis</taxon>
    </lineage>
</organism>
<dbReference type="AlphaFoldDB" id="A0A9C6WI48"/>
<feature type="compositionally biased region" description="Basic and acidic residues" evidence="1">
    <location>
        <begin position="90"/>
        <end position="104"/>
    </location>
</feature>
<keyword evidence="2" id="KW-1185">Reference proteome</keyword>
<dbReference type="GeneID" id="110275251"/>
<evidence type="ECO:0000313" key="3">
    <source>
        <dbReference type="RefSeq" id="XP_052110611.1"/>
    </source>
</evidence>
<protein>
    <submittedName>
        <fullName evidence="3">Uncharacterized protein LOC110275251 isoform X2</fullName>
    </submittedName>
</protein>
<reference evidence="3" key="2">
    <citation type="submission" date="2025-08" db="UniProtKB">
        <authorList>
            <consortium name="RefSeq"/>
        </authorList>
    </citation>
    <scope>IDENTIFICATION</scope>
    <source>
        <tissue evidence="3">Whole plant</tissue>
    </source>
</reference>
<dbReference type="Proteomes" id="UP000515211">
    <property type="component" value="Chromosome 9"/>
</dbReference>